<proteinExistence type="predicted"/>
<organism evidence="1 2">
    <name type="scientific">Angomonas deanei</name>
    <dbReference type="NCBI Taxonomy" id="59799"/>
    <lineage>
        <taxon>Eukaryota</taxon>
        <taxon>Discoba</taxon>
        <taxon>Euglenozoa</taxon>
        <taxon>Kinetoplastea</taxon>
        <taxon>Metakinetoplastina</taxon>
        <taxon>Trypanosomatida</taxon>
        <taxon>Trypanosomatidae</taxon>
        <taxon>Strigomonadinae</taxon>
        <taxon>Angomonas</taxon>
    </lineage>
</organism>
<protein>
    <submittedName>
        <fullName evidence="1">Uncharacterized protein</fullName>
    </submittedName>
</protein>
<name>A0A7G2CNM1_9TRYP</name>
<evidence type="ECO:0000313" key="1">
    <source>
        <dbReference type="EMBL" id="CAD2220541.1"/>
    </source>
</evidence>
<sequence length="97" mass="10402">MQYERYLCEAGFLEGKSTRGSSNSRFLFAPHTTLEDKVYEAGGEHYNTNSNSGRCILACLVAGLYPNVATRKKVRGAAIGTTAAAPSTTPPLTDRTA</sequence>
<reference evidence="1 2" key="1">
    <citation type="submission" date="2020-08" db="EMBL/GenBank/DDBJ databases">
        <authorList>
            <person name="Newling K."/>
            <person name="Davey J."/>
            <person name="Forrester S."/>
        </authorList>
    </citation>
    <scope>NUCLEOTIDE SEQUENCE [LARGE SCALE GENOMIC DNA]</scope>
    <source>
        <strain evidence="2">Crithidia deanei Carvalho (ATCC PRA-265)</strain>
    </source>
</reference>
<evidence type="ECO:0000313" key="2">
    <source>
        <dbReference type="Proteomes" id="UP000515908"/>
    </source>
</evidence>
<keyword evidence="2" id="KW-1185">Reference proteome</keyword>
<dbReference type="Proteomes" id="UP000515908">
    <property type="component" value="Chromosome 17"/>
</dbReference>
<dbReference type="AlphaFoldDB" id="A0A7G2CNM1"/>
<gene>
    <name evidence="1" type="ORF">ADEAN_000806300</name>
</gene>
<accession>A0A7G2CNM1</accession>
<dbReference type="VEuPathDB" id="TriTrypDB:ADEAN_000806300"/>
<dbReference type="EMBL" id="LR877161">
    <property type="protein sequence ID" value="CAD2220541.1"/>
    <property type="molecule type" value="Genomic_DNA"/>
</dbReference>